<evidence type="ECO:0000256" key="1">
    <source>
        <dbReference type="ARBA" id="ARBA00004141"/>
    </source>
</evidence>
<feature type="domain" description="EamA" evidence="7">
    <location>
        <begin position="34"/>
        <end position="165"/>
    </location>
</feature>
<feature type="transmembrane region" description="Helical" evidence="6">
    <location>
        <begin position="268"/>
        <end position="287"/>
    </location>
</feature>
<keyword evidence="5 6" id="KW-0472">Membrane</keyword>
<evidence type="ECO:0000256" key="3">
    <source>
        <dbReference type="ARBA" id="ARBA00022692"/>
    </source>
</evidence>
<dbReference type="Pfam" id="PF00892">
    <property type="entry name" value="EamA"/>
    <property type="match status" value="2"/>
</dbReference>
<evidence type="ECO:0000256" key="6">
    <source>
        <dbReference type="SAM" id="Phobius"/>
    </source>
</evidence>
<feature type="transmembrane region" description="Helical" evidence="6">
    <location>
        <begin position="121"/>
        <end position="139"/>
    </location>
</feature>
<gene>
    <name evidence="8" type="ORF">SAMN02745172_00262</name>
</gene>
<dbReference type="InterPro" id="IPR037185">
    <property type="entry name" value="EmrE-like"/>
</dbReference>
<evidence type="ECO:0000259" key="7">
    <source>
        <dbReference type="Pfam" id="PF00892"/>
    </source>
</evidence>
<dbReference type="GO" id="GO:0016020">
    <property type="term" value="C:membrane"/>
    <property type="evidence" value="ECO:0007669"/>
    <property type="project" value="UniProtKB-SubCell"/>
</dbReference>
<proteinExistence type="inferred from homology"/>
<organism evidence="8 9">
    <name type="scientific">Pseudoxanthobacter soli DSM 19599</name>
    <dbReference type="NCBI Taxonomy" id="1123029"/>
    <lineage>
        <taxon>Bacteria</taxon>
        <taxon>Pseudomonadati</taxon>
        <taxon>Pseudomonadota</taxon>
        <taxon>Alphaproteobacteria</taxon>
        <taxon>Hyphomicrobiales</taxon>
        <taxon>Segnochrobactraceae</taxon>
        <taxon>Pseudoxanthobacter</taxon>
    </lineage>
</organism>
<comment type="subcellular location">
    <subcellularLocation>
        <location evidence="1">Membrane</location>
        <topology evidence="1">Multi-pass membrane protein</topology>
    </subcellularLocation>
</comment>
<dbReference type="PANTHER" id="PTHR32322">
    <property type="entry name" value="INNER MEMBRANE TRANSPORTER"/>
    <property type="match status" value="1"/>
</dbReference>
<dbReference type="AlphaFoldDB" id="A0A1M7Z5X6"/>
<name>A0A1M7Z5X6_9HYPH</name>
<evidence type="ECO:0000313" key="8">
    <source>
        <dbReference type="EMBL" id="SHO60347.1"/>
    </source>
</evidence>
<feature type="transmembrane region" description="Helical" evidence="6">
    <location>
        <begin position="175"/>
        <end position="195"/>
    </location>
</feature>
<dbReference type="InterPro" id="IPR050638">
    <property type="entry name" value="AA-Vitamin_Transporters"/>
</dbReference>
<feature type="transmembrane region" description="Helical" evidence="6">
    <location>
        <begin position="33"/>
        <end position="54"/>
    </location>
</feature>
<feature type="transmembrane region" description="Helical" evidence="6">
    <location>
        <begin position="239"/>
        <end position="261"/>
    </location>
</feature>
<keyword evidence="4 6" id="KW-1133">Transmembrane helix</keyword>
<dbReference type="PANTHER" id="PTHR32322:SF2">
    <property type="entry name" value="EAMA DOMAIN-CONTAINING PROTEIN"/>
    <property type="match status" value="1"/>
</dbReference>
<evidence type="ECO:0000313" key="9">
    <source>
        <dbReference type="Proteomes" id="UP000186406"/>
    </source>
</evidence>
<dbReference type="Proteomes" id="UP000186406">
    <property type="component" value="Unassembled WGS sequence"/>
</dbReference>
<keyword evidence="3 6" id="KW-0812">Transmembrane</keyword>
<feature type="transmembrane region" description="Helical" evidence="6">
    <location>
        <begin position="151"/>
        <end position="169"/>
    </location>
</feature>
<feature type="domain" description="EamA" evidence="7">
    <location>
        <begin position="176"/>
        <end position="311"/>
    </location>
</feature>
<feature type="transmembrane region" description="Helical" evidence="6">
    <location>
        <begin position="293"/>
        <end position="311"/>
    </location>
</feature>
<dbReference type="SUPFAM" id="SSF103481">
    <property type="entry name" value="Multidrug resistance efflux transporter EmrE"/>
    <property type="match status" value="2"/>
</dbReference>
<feature type="transmembrane region" description="Helical" evidence="6">
    <location>
        <begin position="93"/>
        <end position="115"/>
    </location>
</feature>
<evidence type="ECO:0000256" key="4">
    <source>
        <dbReference type="ARBA" id="ARBA00022989"/>
    </source>
</evidence>
<comment type="similarity">
    <text evidence="2">Belongs to the EamA transporter family.</text>
</comment>
<feature type="transmembrane region" description="Helical" evidence="6">
    <location>
        <begin position="207"/>
        <end position="227"/>
    </location>
</feature>
<evidence type="ECO:0000256" key="2">
    <source>
        <dbReference type="ARBA" id="ARBA00007362"/>
    </source>
</evidence>
<keyword evidence="9" id="KW-1185">Reference proteome</keyword>
<reference evidence="8 9" key="1">
    <citation type="submission" date="2016-12" db="EMBL/GenBank/DDBJ databases">
        <authorList>
            <person name="Song W.-J."/>
            <person name="Kurnit D.M."/>
        </authorList>
    </citation>
    <scope>NUCLEOTIDE SEQUENCE [LARGE SCALE GENOMIC DNA]</scope>
    <source>
        <strain evidence="8 9">DSM 19599</strain>
    </source>
</reference>
<protein>
    <submittedName>
        <fullName evidence="8">Permease of the drug/metabolite transporter (DMT) superfamily</fullName>
    </submittedName>
</protein>
<sequence>MRSAQMKQGIPGGADADRSIAARFGDRRAMLNLALVAVFCVLWSSAFAAAKIGIVDCPPLILLSARFLAAGVIMIALAVATGALRALPRRRDLVLLVALGALNNAVYLGLSWVGMETVSSGVAAVIISANPLLTALIAAPVLGERLGVAKLAGLALGLAGVAIVVRSRIAGGEELFGTALVCAALLSLVAGTIVFKRFVPRVDLWTGNAVQCLAGGVLLAPVALMTASPADIHLTANLVWSFAYMVVAVSIGAYWLWFYLLSKSSATAAASLHFLMPPLGLMFGWLLLGEPVAAADLLGIVPIAIGIRLVTRPTRGAGGRA</sequence>
<feature type="transmembrane region" description="Helical" evidence="6">
    <location>
        <begin position="60"/>
        <end position="81"/>
    </location>
</feature>
<dbReference type="EMBL" id="FRXO01000001">
    <property type="protein sequence ID" value="SHO60347.1"/>
    <property type="molecule type" value="Genomic_DNA"/>
</dbReference>
<dbReference type="RefSeq" id="WP_342185461.1">
    <property type="nucleotide sequence ID" value="NZ_FRXO01000001.1"/>
</dbReference>
<dbReference type="InterPro" id="IPR000620">
    <property type="entry name" value="EamA_dom"/>
</dbReference>
<evidence type="ECO:0000256" key="5">
    <source>
        <dbReference type="ARBA" id="ARBA00023136"/>
    </source>
</evidence>
<accession>A0A1M7Z5X6</accession>